<dbReference type="EMBL" id="GEDG01011383">
    <property type="protein sequence ID" value="JAP27234.1"/>
    <property type="molecule type" value="Transcribed_RNA"/>
</dbReference>
<protein>
    <submittedName>
        <fullName evidence="1">Putative ovule protein</fullName>
    </submittedName>
</protein>
<sequence length="81" mass="8776">MYFLSCGKACNCSTHSCNCNTTKLALVNLISIMPSCKAVSMRKSICTNHLVSKLLHIWACLQAAQAIYGLKHAPKALGLVH</sequence>
<dbReference type="AlphaFoldDB" id="A0A0V0I3P5"/>
<reference evidence="1" key="1">
    <citation type="submission" date="2015-12" db="EMBL/GenBank/DDBJ databases">
        <title>Gene expression during late stages of embryo sac development: a critical building block for successful pollen-pistil interactions.</title>
        <authorList>
            <person name="Liu Y."/>
            <person name="Joly V."/>
            <person name="Sabar M."/>
            <person name="Matton D.P."/>
        </authorList>
    </citation>
    <scope>NUCLEOTIDE SEQUENCE</scope>
</reference>
<organism evidence="1">
    <name type="scientific">Solanum chacoense</name>
    <name type="common">Chaco potato</name>
    <dbReference type="NCBI Taxonomy" id="4108"/>
    <lineage>
        <taxon>Eukaryota</taxon>
        <taxon>Viridiplantae</taxon>
        <taxon>Streptophyta</taxon>
        <taxon>Embryophyta</taxon>
        <taxon>Tracheophyta</taxon>
        <taxon>Spermatophyta</taxon>
        <taxon>Magnoliopsida</taxon>
        <taxon>eudicotyledons</taxon>
        <taxon>Gunneridae</taxon>
        <taxon>Pentapetalae</taxon>
        <taxon>asterids</taxon>
        <taxon>lamiids</taxon>
        <taxon>Solanales</taxon>
        <taxon>Solanaceae</taxon>
        <taxon>Solanoideae</taxon>
        <taxon>Solaneae</taxon>
        <taxon>Solanum</taxon>
    </lineage>
</organism>
<evidence type="ECO:0000313" key="1">
    <source>
        <dbReference type="EMBL" id="JAP27234.1"/>
    </source>
</evidence>
<name>A0A0V0I3P5_SOLCH</name>
<proteinExistence type="predicted"/>
<accession>A0A0V0I3P5</accession>